<keyword evidence="1" id="KW-0732">Signal</keyword>
<organism evidence="2 3">
    <name type="scientific">Actinophytocola xanthii</name>
    <dbReference type="NCBI Taxonomy" id="1912961"/>
    <lineage>
        <taxon>Bacteria</taxon>
        <taxon>Bacillati</taxon>
        <taxon>Actinomycetota</taxon>
        <taxon>Actinomycetes</taxon>
        <taxon>Pseudonocardiales</taxon>
        <taxon>Pseudonocardiaceae</taxon>
    </lineage>
</organism>
<keyword evidence="3" id="KW-1185">Reference proteome</keyword>
<dbReference type="SUPFAM" id="SSF51905">
    <property type="entry name" value="FAD/NAD(P)-binding domain"/>
    <property type="match status" value="1"/>
</dbReference>
<dbReference type="Gene3D" id="3.50.50.60">
    <property type="entry name" value="FAD/NAD(P)-binding domain"/>
    <property type="match status" value="1"/>
</dbReference>
<comment type="caution">
    <text evidence="2">The sequence shown here is derived from an EMBL/GenBank/DDBJ whole genome shotgun (WGS) entry which is preliminary data.</text>
</comment>
<evidence type="ECO:0000313" key="3">
    <source>
        <dbReference type="Proteomes" id="UP000185596"/>
    </source>
</evidence>
<dbReference type="Proteomes" id="UP000185596">
    <property type="component" value="Unassembled WGS sequence"/>
</dbReference>
<dbReference type="RefSeq" id="WP_075125703.1">
    <property type="nucleotide sequence ID" value="NZ_MSIE01000018.1"/>
</dbReference>
<dbReference type="PANTHER" id="PTHR43422:SF3">
    <property type="entry name" value="THIAMINE THIAZOLE SYNTHASE"/>
    <property type="match status" value="1"/>
</dbReference>
<proteinExistence type="predicted"/>
<sequence>MKIIAVGASVTGLAAAAALADAGHEVLLVEREAVDPPSTLDEAADGWARPTVPQAAHSHAFGSRGTNLLRDRLSDVYEALLAAGAGTVNLADYPPPMLGDFERKPEDDDLNMLTVRRSVFEWVLRERALSRPGVSVRSGATVRGLLTDGGSVTGVRLADGAELTADLVLDTSGRKSSAHQWLAAAGLPVPEQTSESCRITYYTRYYRRLTPAPPGPLNRGFGAGGLWDSYTAVLFLGDKDTFSISLGVLPDDKEMKALRTEEAFTAAIRATPLLAGWVAPGNSEPISPVYAMGGLDNSSRLADPGGDLPVGFYGLGDAVCTTNPAYGRGVSLALAHVFELVDLLAAHPAVDRGQAAKFAGASKALLAPWLGESIANDRGRAGLWEATVAGERPQQPPPGVVTFGAVVAASTKDAEIWRRVAQVMMSLVSPAELYANDEIKQRVGRALAGGPPPQLPGASRADLVAAVRAAGGATEQAA</sequence>
<evidence type="ECO:0000256" key="1">
    <source>
        <dbReference type="SAM" id="SignalP"/>
    </source>
</evidence>
<dbReference type="InterPro" id="IPR036188">
    <property type="entry name" value="FAD/NAD-bd_sf"/>
</dbReference>
<feature type="chain" id="PRO_5038664583" description="FAD-dependent oxidoreductase" evidence="1">
    <location>
        <begin position="21"/>
        <end position="478"/>
    </location>
</feature>
<evidence type="ECO:0008006" key="4">
    <source>
        <dbReference type="Google" id="ProtNLM"/>
    </source>
</evidence>
<gene>
    <name evidence="2" type="ORF">BU204_11975</name>
</gene>
<dbReference type="GO" id="GO:0004497">
    <property type="term" value="F:monooxygenase activity"/>
    <property type="evidence" value="ECO:0007669"/>
    <property type="project" value="InterPro"/>
</dbReference>
<dbReference type="PANTHER" id="PTHR43422">
    <property type="entry name" value="THIAMINE THIAZOLE SYNTHASE"/>
    <property type="match status" value="1"/>
</dbReference>
<dbReference type="OrthoDB" id="9790035at2"/>
<evidence type="ECO:0000313" key="2">
    <source>
        <dbReference type="EMBL" id="OLF17329.1"/>
    </source>
</evidence>
<reference evidence="2 3" key="1">
    <citation type="submission" date="2016-12" db="EMBL/GenBank/DDBJ databases">
        <title>The draft genome sequence of Actinophytocola sp. 11-183.</title>
        <authorList>
            <person name="Wang W."/>
            <person name="Yuan L."/>
        </authorList>
    </citation>
    <scope>NUCLEOTIDE SEQUENCE [LARGE SCALE GENOMIC DNA]</scope>
    <source>
        <strain evidence="2 3">11-183</strain>
    </source>
</reference>
<dbReference type="AlphaFoldDB" id="A0A1Q8CSI2"/>
<feature type="signal peptide" evidence="1">
    <location>
        <begin position="1"/>
        <end position="20"/>
    </location>
</feature>
<protein>
    <recommendedName>
        <fullName evidence="4">FAD-dependent oxidoreductase</fullName>
    </recommendedName>
</protein>
<name>A0A1Q8CSI2_9PSEU</name>
<dbReference type="STRING" id="1912961.BU204_11975"/>
<accession>A0A1Q8CSI2</accession>
<dbReference type="InterPro" id="IPR006905">
    <property type="entry name" value="Flavin_halogenase"/>
</dbReference>
<dbReference type="EMBL" id="MSIE01000018">
    <property type="protein sequence ID" value="OLF17329.1"/>
    <property type="molecule type" value="Genomic_DNA"/>
</dbReference>
<dbReference type="Pfam" id="PF04820">
    <property type="entry name" value="Trp_halogenase"/>
    <property type="match status" value="1"/>
</dbReference>